<comment type="caution">
    <text evidence="1">The sequence shown here is derived from an EMBL/GenBank/DDBJ whole genome shotgun (WGS) entry which is preliminary data.</text>
</comment>
<accession>A0A7Y6DXL8</accession>
<proteinExistence type="predicted"/>
<dbReference type="EMBL" id="JABMCI010000059">
    <property type="protein sequence ID" value="NUU17094.1"/>
    <property type="molecule type" value="Genomic_DNA"/>
</dbReference>
<reference evidence="1 2" key="1">
    <citation type="submission" date="2020-05" db="EMBL/GenBank/DDBJ databases">
        <title>Genome Sequencing of Type Strains.</title>
        <authorList>
            <person name="Lemaire J.F."/>
            <person name="Inderbitzin P."/>
            <person name="Gregorio O.A."/>
            <person name="Collins S.B."/>
            <person name="Wespe N."/>
            <person name="Knight-Connoni V."/>
        </authorList>
    </citation>
    <scope>NUCLEOTIDE SEQUENCE [LARGE SCALE GENOMIC DNA]</scope>
    <source>
        <strain evidence="1 2">ATCC 25174</strain>
    </source>
</reference>
<gene>
    <name evidence="1" type="ORF">HP550_07505</name>
</gene>
<protein>
    <recommendedName>
        <fullName evidence="3">N-acetyltransferase domain-containing protein</fullName>
    </recommendedName>
</protein>
<name>A0A7Y6DXL8_9CELL</name>
<evidence type="ECO:0008006" key="3">
    <source>
        <dbReference type="Google" id="ProtNLM"/>
    </source>
</evidence>
<sequence length="98" mass="10397">MTAPLILPTLVGDAVGLRAFTTADLPTIREATTDPLVPLITSVPAHGDDDACLAFLARQSDRMATGAGFVREGLLRSRETVGDARRDVDMYALVVGQD</sequence>
<keyword evidence="2" id="KW-1185">Reference proteome</keyword>
<dbReference type="Proteomes" id="UP000565724">
    <property type="component" value="Unassembled WGS sequence"/>
</dbReference>
<evidence type="ECO:0000313" key="2">
    <source>
        <dbReference type="Proteomes" id="UP000565724"/>
    </source>
</evidence>
<evidence type="ECO:0000313" key="1">
    <source>
        <dbReference type="EMBL" id="NUU17094.1"/>
    </source>
</evidence>
<dbReference type="AlphaFoldDB" id="A0A7Y6DXL8"/>
<organism evidence="1 2">
    <name type="scientific">Cellulomonas humilata</name>
    <dbReference type="NCBI Taxonomy" id="144055"/>
    <lineage>
        <taxon>Bacteria</taxon>
        <taxon>Bacillati</taxon>
        <taxon>Actinomycetota</taxon>
        <taxon>Actinomycetes</taxon>
        <taxon>Micrococcales</taxon>
        <taxon>Cellulomonadaceae</taxon>
        <taxon>Cellulomonas</taxon>
    </lineage>
</organism>
<dbReference type="RefSeq" id="WP_175346969.1">
    <property type="nucleotide sequence ID" value="NZ_JABMCI010000059.1"/>
</dbReference>